<gene>
    <name evidence="6" type="ORF">BITS_0678</name>
</gene>
<dbReference type="GO" id="GO:0062193">
    <property type="term" value="F:D-ribose pyranase activity"/>
    <property type="evidence" value="ECO:0007669"/>
    <property type="project" value="UniProtKB-EC"/>
</dbReference>
<reference evidence="6 7" key="1">
    <citation type="submission" date="2014-03" db="EMBL/GenBank/DDBJ databases">
        <title>Genomics of Bifidobacteria.</title>
        <authorList>
            <person name="Ventura M."/>
            <person name="Milani C."/>
            <person name="Lugli G.A."/>
        </authorList>
    </citation>
    <scope>NUCLEOTIDE SEQUENCE [LARGE SCALE GENOMIC DNA]</scope>
    <source>
        <strain evidence="6 7">JCM 13495</strain>
    </source>
</reference>
<dbReference type="GO" id="GO:0048029">
    <property type="term" value="F:monosaccharide binding"/>
    <property type="evidence" value="ECO:0007669"/>
    <property type="project" value="InterPro"/>
</dbReference>
<evidence type="ECO:0000256" key="5">
    <source>
        <dbReference type="ARBA" id="ARBA00023277"/>
    </source>
</evidence>
<accession>A0A087EI39</accession>
<dbReference type="Gene3D" id="3.40.1650.10">
    <property type="entry name" value="RbsD-like domain"/>
    <property type="match status" value="1"/>
</dbReference>
<dbReference type="EC" id="5.4.99.62" evidence="2"/>
<dbReference type="AlphaFoldDB" id="A0A087EI39"/>
<dbReference type="STRING" id="356829.BITS_0678"/>
<dbReference type="InterPro" id="IPR023750">
    <property type="entry name" value="RbsD-like_sf"/>
</dbReference>
<protein>
    <recommendedName>
        <fullName evidence="2">D-ribose pyranase</fullName>
        <ecNumber evidence="2">5.4.99.62</ecNumber>
    </recommendedName>
</protein>
<dbReference type="eggNOG" id="COG1869">
    <property type="taxonomic scope" value="Bacteria"/>
</dbReference>
<dbReference type="GO" id="GO:0019303">
    <property type="term" value="P:D-ribose catabolic process"/>
    <property type="evidence" value="ECO:0007669"/>
    <property type="project" value="TreeGrafter"/>
</dbReference>
<dbReference type="EMBL" id="JGZU01000004">
    <property type="protein sequence ID" value="KFJ07440.1"/>
    <property type="molecule type" value="Genomic_DNA"/>
</dbReference>
<dbReference type="InterPro" id="IPR007721">
    <property type="entry name" value="RbsD_FucU"/>
</dbReference>
<dbReference type="PANTHER" id="PTHR37831:SF1">
    <property type="entry name" value="D-RIBOSE PYRANASE"/>
    <property type="match status" value="1"/>
</dbReference>
<dbReference type="Pfam" id="PF05025">
    <property type="entry name" value="RbsD_FucU"/>
    <property type="match status" value="1"/>
</dbReference>
<dbReference type="Proteomes" id="UP000029080">
    <property type="component" value="Unassembled WGS sequence"/>
</dbReference>
<dbReference type="NCBIfam" id="NF008761">
    <property type="entry name" value="PRK11797.1"/>
    <property type="match status" value="1"/>
</dbReference>
<keyword evidence="5" id="KW-0119">Carbohydrate metabolism</keyword>
<name>A0A087EI39_9BIFI</name>
<dbReference type="GO" id="GO:0005829">
    <property type="term" value="C:cytosol"/>
    <property type="evidence" value="ECO:0007669"/>
    <property type="project" value="TreeGrafter"/>
</dbReference>
<dbReference type="RefSeq" id="WP_026642261.1">
    <property type="nucleotide sequence ID" value="NZ_JGZU01000004.1"/>
</dbReference>
<sequence length="131" mass="14502">MLINGILNAQLSAALAKLRHKDEFVISDCGLPVQAGIEVIDLAVVFGVPRFEEVLMALKPQLVLETGLMAQEAQGQQAEHWVQEYFDVPLSYVPHDGPEGFKDRVKNAKFVIRTGETTSYANVIFRCGVPF</sequence>
<evidence type="ECO:0000256" key="4">
    <source>
        <dbReference type="ARBA" id="ARBA00023235"/>
    </source>
</evidence>
<dbReference type="OrthoDB" id="9805009at2"/>
<dbReference type="GO" id="GO:0016872">
    <property type="term" value="F:intramolecular lyase activity"/>
    <property type="evidence" value="ECO:0007669"/>
    <property type="project" value="InterPro"/>
</dbReference>
<comment type="caution">
    <text evidence="6">The sequence shown here is derived from an EMBL/GenBank/DDBJ whole genome shotgun (WGS) entry which is preliminary data.</text>
</comment>
<evidence type="ECO:0000313" key="7">
    <source>
        <dbReference type="Proteomes" id="UP000029080"/>
    </source>
</evidence>
<dbReference type="SUPFAM" id="SSF102546">
    <property type="entry name" value="RbsD-like"/>
    <property type="match status" value="1"/>
</dbReference>
<evidence type="ECO:0000256" key="1">
    <source>
        <dbReference type="ARBA" id="ARBA00000223"/>
    </source>
</evidence>
<keyword evidence="4 6" id="KW-0413">Isomerase</keyword>
<evidence type="ECO:0000256" key="3">
    <source>
        <dbReference type="ARBA" id="ARBA00022490"/>
    </source>
</evidence>
<dbReference type="PANTHER" id="PTHR37831">
    <property type="entry name" value="D-RIBOSE PYRANASE"/>
    <property type="match status" value="1"/>
</dbReference>
<evidence type="ECO:0000313" key="6">
    <source>
        <dbReference type="EMBL" id="KFJ07440.1"/>
    </source>
</evidence>
<dbReference type="InterPro" id="IPR023064">
    <property type="entry name" value="D-ribose_pyranase"/>
</dbReference>
<proteinExistence type="predicted"/>
<comment type="catalytic activity">
    <reaction evidence="1">
        <text>beta-D-ribopyranose = beta-D-ribofuranose</text>
        <dbReference type="Rhea" id="RHEA:25432"/>
        <dbReference type="ChEBI" id="CHEBI:27476"/>
        <dbReference type="ChEBI" id="CHEBI:47002"/>
        <dbReference type="EC" id="5.4.99.62"/>
    </reaction>
</comment>
<evidence type="ECO:0000256" key="2">
    <source>
        <dbReference type="ARBA" id="ARBA00012862"/>
    </source>
</evidence>
<keyword evidence="7" id="KW-1185">Reference proteome</keyword>
<organism evidence="6 7">
    <name type="scientific">Bifidobacterium tsurumiense</name>
    <dbReference type="NCBI Taxonomy" id="356829"/>
    <lineage>
        <taxon>Bacteria</taxon>
        <taxon>Bacillati</taxon>
        <taxon>Actinomycetota</taxon>
        <taxon>Actinomycetes</taxon>
        <taxon>Bifidobacteriales</taxon>
        <taxon>Bifidobacteriaceae</taxon>
        <taxon>Bifidobacterium</taxon>
    </lineage>
</organism>
<keyword evidence="3" id="KW-0963">Cytoplasm</keyword>